<organism evidence="1 2">
    <name type="scientific">Caerostris darwini</name>
    <dbReference type="NCBI Taxonomy" id="1538125"/>
    <lineage>
        <taxon>Eukaryota</taxon>
        <taxon>Metazoa</taxon>
        <taxon>Ecdysozoa</taxon>
        <taxon>Arthropoda</taxon>
        <taxon>Chelicerata</taxon>
        <taxon>Arachnida</taxon>
        <taxon>Araneae</taxon>
        <taxon>Araneomorphae</taxon>
        <taxon>Entelegynae</taxon>
        <taxon>Araneoidea</taxon>
        <taxon>Araneidae</taxon>
        <taxon>Caerostris</taxon>
    </lineage>
</organism>
<evidence type="ECO:0000313" key="2">
    <source>
        <dbReference type="Proteomes" id="UP001054837"/>
    </source>
</evidence>
<reference evidence="1 2" key="1">
    <citation type="submission" date="2021-06" db="EMBL/GenBank/DDBJ databases">
        <title>Caerostris darwini draft genome.</title>
        <authorList>
            <person name="Kono N."/>
            <person name="Arakawa K."/>
        </authorList>
    </citation>
    <scope>NUCLEOTIDE SEQUENCE [LARGE SCALE GENOMIC DNA]</scope>
</reference>
<comment type="caution">
    <text evidence="1">The sequence shown here is derived from an EMBL/GenBank/DDBJ whole genome shotgun (WGS) entry which is preliminary data.</text>
</comment>
<dbReference type="EMBL" id="BPLQ01007793">
    <property type="protein sequence ID" value="GIY32409.1"/>
    <property type="molecule type" value="Genomic_DNA"/>
</dbReference>
<gene>
    <name evidence="1" type="ORF">CDAR_582921</name>
</gene>
<evidence type="ECO:0000313" key="1">
    <source>
        <dbReference type="EMBL" id="GIY32409.1"/>
    </source>
</evidence>
<protein>
    <submittedName>
        <fullName evidence="1">Uncharacterized protein</fullName>
    </submittedName>
</protein>
<sequence>MNPSFPLGSGVTALLDLVAFNRNRYGIWHRKLSPQSGQRGTIVDGVDQVFCLLRKVLAWKMEFYGRYTAMNVWLPLRYHADEGAYRYARSGNRVASIVGALIPGVGAHATDGSCVLLTSPLHNAPSLLLSQGCACSLPTIHRVLLEPQFSTNIQLRLILRYNSSAEICNL</sequence>
<keyword evidence="2" id="KW-1185">Reference proteome</keyword>
<proteinExistence type="predicted"/>
<dbReference type="Proteomes" id="UP001054837">
    <property type="component" value="Unassembled WGS sequence"/>
</dbReference>
<name>A0AAV4SHG9_9ARAC</name>
<accession>A0AAV4SHG9</accession>
<dbReference type="AlphaFoldDB" id="A0AAV4SHG9"/>